<dbReference type="InterPro" id="IPR043733">
    <property type="entry name" value="DUF5677"/>
</dbReference>
<evidence type="ECO:0000313" key="1">
    <source>
        <dbReference type="EMBL" id="GAA3745092.1"/>
    </source>
</evidence>
<comment type="caution">
    <text evidence="1">The sequence shown here is derived from an EMBL/GenBank/DDBJ whole genome shotgun (WGS) entry which is preliminary data.</text>
</comment>
<dbReference type="EMBL" id="BAABEP010000039">
    <property type="protein sequence ID" value="GAA3745092.1"/>
    <property type="molecule type" value="Genomic_DNA"/>
</dbReference>
<accession>A0ABP7FVW8</accession>
<sequence>MTYKFGPNEQCLRRCRAVVPLLLAEADKVVGTGVTVAVRDMSMMPMLMGWWQFTNRTAKAVVRLYDDGFSVEAAPLMRNLIGHAYAMNWLVDNGWPALRAIRAYSDEHRTKLANNVNATWNLPDPVTVETAPLEFADEADEKLHKRLLGELSNFDNLAKAYGTPEIYPVYRHHSALSHTTAYTANPFVVEKDDMLYFATEPQGVEVIVERLWVPVALLQAANAISPYIEGHPMKKTIEKIMNDLGLPAEILNLKRGAIPVAAAPQ</sequence>
<gene>
    <name evidence="1" type="ORF">GCM10023082_47250</name>
</gene>
<proteinExistence type="predicted"/>
<evidence type="ECO:0000313" key="2">
    <source>
        <dbReference type="Proteomes" id="UP001499884"/>
    </source>
</evidence>
<dbReference type="RefSeq" id="WP_345651022.1">
    <property type="nucleotide sequence ID" value="NZ_BAABEP010000039.1"/>
</dbReference>
<keyword evidence="2" id="KW-1185">Reference proteome</keyword>
<organism evidence="1 2">
    <name type="scientific">Streptomyces tremellae</name>
    <dbReference type="NCBI Taxonomy" id="1124239"/>
    <lineage>
        <taxon>Bacteria</taxon>
        <taxon>Bacillati</taxon>
        <taxon>Actinomycetota</taxon>
        <taxon>Actinomycetes</taxon>
        <taxon>Kitasatosporales</taxon>
        <taxon>Streptomycetaceae</taxon>
        <taxon>Streptomyces</taxon>
    </lineage>
</organism>
<reference evidence="2" key="1">
    <citation type="journal article" date="2019" name="Int. J. Syst. Evol. Microbiol.">
        <title>The Global Catalogue of Microorganisms (GCM) 10K type strain sequencing project: providing services to taxonomists for standard genome sequencing and annotation.</title>
        <authorList>
            <consortium name="The Broad Institute Genomics Platform"/>
            <consortium name="The Broad Institute Genome Sequencing Center for Infectious Disease"/>
            <person name="Wu L."/>
            <person name="Ma J."/>
        </authorList>
    </citation>
    <scope>NUCLEOTIDE SEQUENCE [LARGE SCALE GENOMIC DNA]</scope>
    <source>
        <strain evidence="2">JCM 30846</strain>
    </source>
</reference>
<name>A0ABP7FVW8_9ACTN</name>
<protein>
    <submittedName>
        <fullName evidence="1">Uncharacterized protein</fullName>
    </submittedName>
</protein>
<dbReference type="Pfam" id="PF18928">
    <property type="entry name" value="DUF5677"/>
    <property type="match status" value="1"/>
</dbReference>
<dbReference type="Proteomes" id="UP001499884">
    <property type="component" value="Unassembled WGS sequence"/>
</dbReference>